<feature type="domain" description="HAMP" evidence="13">
    <location>
        <begin position="189"/>
        <end position="241"/>
    </location>
</feature>
<dbReference type="PROSITE" id="PS50885">
    <property type="entry name" value="HAMP"/>
    <property type="match status" value="1"/>
</dbReference>
<dbReference type="SUPFAM" id="SSF55781">
    <property type="entry name" value="GAF domain-like"/>
    <property type="match status" value="1"/>
</dbReference>
<dbReference type="HOGENOM" id="CLU_000445_20_10_4"/>
<dbReference type="Pfam" id="PF02518">
    <property type="entry name" value="HATPase_c"/>
    <property type="match status" value="1"/>
</dbReference>
<dbReference type="Pfam" id="PF00672">
    <property type="entry name" value="HAMP"/>
    <property type="match status" value="1"/>
</dbReference>
<evidence type="ECO:0000256" key="5">
    <source>
        <dbReference type="ARBA" id="ARBA00022741"/>
    </source>
</evidence>
<organism evidence="14 15">
    <name type="scientific">Sutterella parvirubra YIT 11816</name>
    <dbReference type="NCBI Taxonomy" id="762967"/>
    <lineage>
        <taxon>Bacteria</taxon>
        <taxon>Pseudomonadati</taxon>
        <taxon>Pseudomonadota</taxon>
        <taxon>Betaproteobacteria</taxon>
        <taxon>Burkholderiales</taxon>
        <taxon>Sutterellaceae</taxon>
        <taxon>Sutterella</taxon>
    </lineage>
</organism>
<keyword evidence="10" id="KW-0175">Coiled coil</keyword>
<dbReference type="SUPFAM" id="SSF158472">
    <property type="entry name" value="HAMP domain-like"/>
    <property type="match status" value="1"/>
</dbReference>
<comment type="subcellular location">
    <subcellularLocation>
        <location evidence="9">Cell inner membrane</location>
    </subcellularLocation>
    <subcellularLocation>
        <location evidence="2">Membrane</location>
    </subcellularLocation>
</comment>
<evidence type="ECO:0000256" key="2">
    <source>
        <dbReference type="ARBA" id="ARBA00004370"/>
    </source>
</evidence>
<evidence type="ECO:0000256" key="4">
    <source>
        <dbReference type="ARBA" id="ARBA00022679"/>
    </source>
</evidence>
<dbReference type="Gene3D" id="1.20.5.1930">
    <property type="match status" value="1"/>
</dbReference>
<keyword evidence="9" id="KW-0997">Cell inner membrane</keyword>
<evidence type="ECO:0000313" key="15">
    <source>
        <dbReference type="Proteomes" id="UP000004956"/>
    </source>
</evidence>
<dbReference type="InterPro" id="IPR003660">
    <property type="entry name" value="HAMP_dom"/>
</dbReference>
<keyword evidence="8 9" id="KW-0902">Two-component regulatory system</keyword>
<dbReference type="GO" id="GO:0005886">
    <property type="term" value="C:plasma membrane"/>
    <property type="evidence" value="ECO:0007669"/>
    <property type="project" value="UniProtKB-SubCell"/>
</dbReference>
<keyword evidence="11" id="KW-0812">Transmembrane</keyword>
<dbReference type="GO" id="GO:0000155">
    <property type="term" value="F:phosphorelay sensor kinase activity"/>
    <property type="evidence" value="ECO:0007669"/>
    <property type="project" value="UniProtKB-UniRule"/>
</dbReference>
<dbReference type="GO" id="GO:0046983">
    <property type="term" value="F:protein dimerization activity"/>
    <property type="evidence" value="ECO:0007669"/>
    <property type="project" value="UniProtKB-UniRule"/>
</dbReference>
<dbReference type="EMBL" id="AFBQ01000368">
    <property type="protein sequence ID" value="EHY30268.1"/>
    <property type="molecule type" value="Genomic_DNA"/>
</dbReference>
<keyword evidence="11" id="KW-1133">Transmembrane helix</keyword>
<dbReference type="AlphaFoldDB" id="H3KHY9"/>
<dbReference type="InterPro" id="IPR016380">
    <property type="entry name" value="Sig_transdc_His_kin_NarX/NarQ"/>
</dbReference>
<protein>
    <recommendedName>
        <fullName evidence="9">Sensor protein</fullName>
        <ecNumber evidence="9">2.7.13.3</ecNumber>
    </recommendedName>
</protein>
<evidence type="ECO:0000259" key="13">
    <source>
        <dbReference type="PROSITE" id="PS50885"/>
    </source>
</evidence>
<dbReference type="Pfam" id="PF07730">
    <property type="entry name" value="HisKA_3"/>
    <property type="match status" value="1"/>
</dbReference>
<evidence type="ECO:0000256" key="9">
    <source>
        <dbReference type="PIRNR" id="PIRNR003167"/>
    </source>
</evidence>
<dbReference type="InterPro" id="IPR003594">
    <property type="entry name" value="HATPase_dom"/>
</dbReference>
<dbReference type="Pfam" id="PF13185">
    <property type="entry name" value="GAF_2"/>
    <property type="match status" value="1"/>
</dbReference>
<comment type="caution">
    <text evidence="14">The sequence shown here is derived from an EMBL/GenBank/DDBJ whole genome shotgun (WGS) entry which is preliminary data.</text>
</comment>
<evidence type="ECO:0000313" key="14">
    <source>
        <dbReference type="EMBL" id="EHY30268.1"/>
    </source>
</evidence>
<keyword evidence="9" id="KW-1003">Cell membrane</keyword>
<dbReference type="InterPro" id="IPR050482">
    <property type="entry name" value="Sensor_HK_TwoCompSys"/>
</dbReference>
<keyword evidence="4 9" id="KW-0808">Transferase</keyword>
<dbReference type="SUPFAM" id="SSF55874">
    <property type="entry name" value="ATPase domain of HSP90 chaperone/DNA topoisomerase II/histidine kinase"/>
    <property type="match status" value="1"/>
</dbReference>
<evidence type="ECO:0000259" key="12">
    <source>
        <dbReference type="PROSITE" id="PS50109"/>
    </source>
</evidence>
<keyword evidence="15" id="KW-1185">Reference proteome</keyword>
<dbReference type="PANTHER" id="PTHR24421">
    <property type="entry name" value="NITRATE/NITRITE SENSOR PROTEIN NARX-RELATED"/>
    <property type="match status" value="1"/>
</dbReference>
<feature type="transmembrane region" description="Helical" evidence="11">
    <location>
        <begin position="167"/>
        <end position="192"/>
    </location>
</feature>
<dbReference type="PANTHER" id="PTHR24421:SF10">
    <property type="entry name" value="NITRATE_NITRITE SENSOR PROTEIN NARQ"/>
    <property type="match status" value="1"/>
</dbReference>
<dbReference type="Gene3D" id="3.30.565.10">
    <property type="entry name" value="Histidine kinase-like ATPase, C-terminal domain"/>
    <property type="match status" value="1"/>
</dbReference>
<dbReference type="PATRIC" id="fig|762967.3.peg.1882"/>
<keyword evidence="7 9" id="KW-0067">ATP-binding</keyword>
<dbReference type="EC" id="2.7.13.3" evidence="9"/>
<accession>H3KHY9</accession>
<evidence type="ECO:0000256" key="10">
    <source>
        <dbReference type="SAM" id="Coils"/>
    </source>
</evidence>
<keyword evidence="9 11" id="KW-0472">Membrane</keyword>
<dbReference type="CDD" id="cd16917">
    <property type="entry name" value="HATPase_UhpB-NarQ-NarX-like"/>
    <property type="match status" value="1"/>
</dbReference>
<proteinExistence type="predicted"/>
<evidence type="ECO:0000256" key="3">
    <source>
        <dbReference type="ARBA" id="ARBA00022553"/>
    </source>
</evidence>
<keyword evidence="6 9" id="KW-0418">Kinase</keyword>
<dbReference type="RefSeq" id="WP_008543784.1">
    <property type="nucleotide sequence ID" value="NZ_JH605018.1"/>
</dbReference>
<dbReference type="InterPro" id="IPR005467">
    <property type="entry name" value="His_kinase_dom"/>
</dbReference>
<dbReference type="InterPro" id="IPR029016">
    <property type="entry name" value="GAF-like_dom_sf"/>
</dbReference>
<dbReference type="CDD" id="cd06225">
    <property type="entry name" value="HAMP"/>
    <property type="match status" value="1"/>
</dbReference>
<dbReference type="GO" id="GO:0005524">
    <property type="term" value="F:ATP binding"/>
    <property type="evidence" value="ECO:0007669"/>
    <property type="project" value="UniProtKB-UniRule"/>
</dbReference>
<dbReference type="STRING" id="762967.HMPREF9440_02386"/>
<comment type="catalytic activity">
    <reaction evidence="1 9">
        <text>ATP + protein L-histidine = ADP + protein N-phospho-L-histidine.</text>
        <dbReference type="EC" id="2.7.13.3"/>
    </reaction>
</comment>
<feature type="transmembrane region" description="Helical" evidence="11">
    <location>
        <begin position="20"/>
        <end position="40"/>
    </location>
</feature>
<reference evidence="14 15" key="1">
    <citation type="submission" date="2011-11" db="EMBL/GenBank/DDBJ databases">
        <authorList>
            <person name="Weinstock G."/>
            <person name="Sodergren E."/>
            <person name="Clifton S."/>
            <person name="Fulton L."/>
            <person name="Fulton B."/>
            <person name="Courtney L."/>
            <person name="Fronick C."/>
            <person name="Harrison M."/>
            <person name="Strong C."/>
            <person name="Farmer C."/>
            <person name="Delahaunty K."/>
            <person name="Markovic C."/>
            <person name="Hall O."/>
            <person name="Minx P."/>
            <person name="Tomlinson C."/>
            <person name="Mitreva M."/>
            <person name="Hou S."/>
            <person name="Chen J."/>
            <person name="Wollam A."/>
            <person name="Pepin K.H."/>
            <person name="Johnson M."/>
            <person name="Bhonagiri V."/>
            <person name="Zhang X."/>
            <person name="Suruliraj S."/>
            <person name="Warren W."/>
            <person name="Chinwalla A."/>
            <person name="Mardis E.R."/>
            <person name="Wilson R.K."/>
        </authorList>
    </citation>
    <scope>NUCLEOTIDE SEQUENCE [LARGE SCALE GENOMIC DNA]</scope>
    <source>
        <strain evidence="14 15">YIT 11816</strain>
    </source>
</reference>
<gene>
    <name evidence="14" type="ORF">HMPREF9440_02386</name>
</gene>
<dbReference type="PROSITE" id="PS50109">
    <property type="entry name" value="HIS_KIN"/>
    <property type="match status" value="1"/>
</dbReference>
<dbReference type="InterPro" id="IPR036890">
    <property type="entry name" value="HATPase_C_sf"/>
</dbReference>
<dbReference type="Gene3D" id="3.30.450.40">
    <property type="match status" value="1"/>
</dbReference>
<dbReference type="SMART" id="SM00304">
    <property type="entry name" value="HAMP"/>
    <property type="match status" value="1"/>
</dbReference>
<feature type="domain" description="Histidine kinase" evidence="12">
    <location>
        <begin position="542"/>
        <end position="630"/>
    </location>
</feature>
<evidence type="ECO:0000256" key="11">
    <source>
        <dbReference type="SAM" id="Phobius"/>
    </source>
</evidence>
<keyword evidence="3" id="KW-0597">Phosphoprotein</keyword>
<evidence type="ECO:0000256" key="1">
    <source>
        <dbReference type="ARBA" id="ARBA00000085"/>
    </source>
</evidence>
<name>H3KHY9_9BURK</name>
<keyword evidence="5 9" id="KW-0547">Nucleotide-binding</keyword>
<dbReference type="OrthoDB" id="9811306at2"/>
<dbReference type="Proteomes" id="UP000004956">
    <property type="component" value="Unassembled WGS sequence"/>
</dbReference>
<dbReference type="InterPro" id="IPR011712">
    <property type="entry name" value="Sig_transdc_His_kin_sub3_dim/P"/>
</dbReference>
<evidence type="ECO:0000256" key="7">
    <source>
        <dbReference type="ARBA" id="ARBA00022840"/>
    </source>
</evidence>
<dbReference type="PIRSF" id="PIRSF003167">
    <property type="entry name" value="STHK_NarX/NarQ"/>
    <property type="match status" value="1"/>
</dbReference>
<dbReference type="SMART" id="SM00065">
    <property type="entry name" value="GAF"/>
    <property type="match status" value="1"/>
</dbReference>
<evidence type="ECO:0000256" key="6">
    <source>
        <dbReference type="ARBA" id="ARBA00022777"/>
    </source>
</evidence>
<sequence>MTKRFTTASLRSLAVKLPLLTLLWVSFIVSSIGYTMLLNWELEASAAAKFAVGELRNNIYRTALVAQPATSGAVFEREVRETAQLLQRIEAGNAWQPLYLPKDESVRKSFEQISSAWRTAMLPKLREAHETGTPVNMGLVRLFTEQVTALTDRIDTARAGYLWQLRYLQVLLIVLAIGSLFVIVALLLNWVIRPLERLGDGIRRLSSGDLTARVEIHSRDEVGQIAHGFNRMADRLEDLYDNLEQKVAEKTVSVEEKNRHLAQLYEITSFFSQQAPIEEMLDGFVERIIRYTEADGCVVELLNQRSQRVHAAAFYGLGADTLKAFRDTPYEGSHASNVLAKYYPIRVRFATMETDQAKALVAEGFRSGFAFQVRSSASDVGVLTLVFRDEPEFSSQMVQLLESFSSHLGVAIDNRRLIERDRQFAVVQERQLLAQGLHDSIAQALSFLNLQVQFLSDAIKTDDKQLRDDSLSAIQTGVQECYEDVRELLLNFRERLHKEGFVDGIQTVIDRFEGQSGVAARLTVTGNGPDLTEKQKLQVIFIVQEALSNVRKHAEADTVEVRIDNQADLRVIVTDDGVGLDDKLVAERRGQHVGLSIMSERASKIGATVTVERASPIGGTRVTLVLPADARGEG</sequence>
<feature type="coiled-coil region" evidence="10">
    <location>
        <begin position="226"/>
        <end position="260"/>
    </location>
</feature>
<dbReference type="InterPro" id="IPR003018">
    <property type="entry name" value="GAF"/>
</dbReference>
<dbReference type="Gene3D" id="6.10.340.10">
    <property type="match status" value="1"/>
</dbReference>
<dbReference type="SMART" id="SM00387">
    <property type="entry name" value="HATPase_c"/>
    <property type="match status" value="1"/>
</dbReference>
<evidence type="ECO:0000256" key="8">
    <source>
        <dbReference type="ARBA" id="ARBA00023012"/>
    </source>
</evidence>